<protein>
    <recommendedName>
        <fullName evidence="2">Paramyosin</fullName>
    </recommendedName>
</protein>
<dbReference type="Gene3D" id="1.20.5.1160">
    <property type="entry name" value="Vasodilator-stimulated phosphoprotein"/>
    <property type="match status" value="1"/>
</dbReference>
<gene>
    <name evidence="11" type="ORF">DPMN_112278</name>
</gene>
<sequence>MDSWDDTSSHKVTRISRTYNVYRGSSPSTQNRIEARCRELEDALDSERDMRLRFEKQCAEYSFQIEQLSDRLEESTGSSSVHADLIRKKDAEVNKLRKDIELLTIQYEGQEASMRKKHQEALNDLSDQVDYLSKNKNRVEKEKSQILIEIDNLQGINEALGKGKASADARVEALEASLARLKAQVDDLTRQLNDSNGAKARLTKENFDLQHANQELDSANAALAKARQQLQANLDDLKRQLDDESRQRQNLQVQLAALQADYDNLNARYEEESENASLYRQQYVKLQAEFTSVKTKLEKDLISKTEEYEELRRKLSVRIQELEDLLEQQRQRAANLEKAKNRLTVELREVTIELENTQIIVQDLTKRNRQLENDNAALQKQVADLTAENQALRAEKAALEQEVYRLKVANAELAEKNNNLERENGHLSGQLRDANNALKDANRRINDLTAANAALTAERDNLAAALRDTEDALKDAENKLANANAALQALRAEMEHRLREKDEEIEAVRKSGQRAIEELQRTLIEVETRYKSEISRLKKKYETDIRELEAALDNANRANAEYLKQIKSLQARNKELEAALEDTSRLLDDARSQLSVSERKRIALATELEDVRTLLESAERARKNAENELQDATVRVSELSIQITSITNDKRRMEADIAAMQADLDDALNGRTAAEERADRLQAEVNRLAEELRQEQDNYKNAESLRKQLEIEIREITIRLEEAEAFATREGKRMISKLQARIRDLEAEFEAEQRREREAQANARKFERQYKELLALMEDDKRHLAELTSINDSLSIKIKTYKRQIDEAEEVATIAMNKYRKAVALIEEADSRADMAEKSLQTVRRSRSMSVSSSVNVVRVTRDRSVAL</sequence>
<dbReference type="GO" id="GO:0030016">
    <property type="term" value="C:myofibril"/>
    <property type="evidence" value="ECO:0007669"/>
    <property type="project" value="UniProtKB-SubCell"/>
</dbReference>
<evidence type="ECO:0000256" key="3">
    <source>
        <dbReference type="ARBA" id="ARBA00022433"/>
    </source>
</evidence>
<dbReference type="EMBL" id="JAIWYP010000004">
    <property type="protein sequence ID" value="KAH3838862.1"/>
    <property type="molecule type" value="Genomic_DNA"/>
</dbReference>
<evidence type="ECO:0000256" key="6">
    <source>
        <dbReference type="ARBA" id="ARBA00023123"/>
    </source>
</evidence>
<keyword evidence="4" id="KW-0963">Cytoplasm</keyword>
<organism evidence="11 12">
    <name type="scientific">Dreissena polymorpha</name>
    <name type="common">Zebra mussel</name>
    <name type="synonym">Mytilus polymorpha</name>
    <dbReference type="NCBI Taxonomy" id="45954"/>
    <lineage>
        <taxon>Eukaryota</taxon>
        <taxon>Metazoa</taxon>
        <taxon>Spiralia</taxon>
        <taxon>Lophotrochozoa</taxon>
        <taxon>Mollusca</taxon>
        <taxon>Bivalvia</taxon>
        <taxon>Autobranchia</taxon>
        <taxon>Heteroconchia</taxon>
        <taxon>Euheterodonta</taxon>
        <taxon>Imparidentia</taxon>
        <taxon>Neoheterodontei</taxon>
        <taxon>Myida</taxon>
        <taxon>Dreissenoidea</taxon>
        <taxon>Dreissenidae</taxon>
        <taxon>Dreissena</taxon>
    </lineage>
</organism>
<dbReference type="InterPro" id="IPR014751">
    <property type="entry name" value="XRCC4-like_C"/>
</dbReference>
<evidence type="ECO:0000256" key="4">
    <source>
        <dbReference type="ARBA" id="ARBA00022490"/>
    </source>
</evidence>
<dbReference type="Gene3D" id="1.20.5.370">
    <property type="match status" value="2"/>
</dbReference>
<feature type="coiled-coil region" evidence="9">
    <location>
        <begin position="86"/>
        <end position="846"/>
    </location>
</feature>
<reference evidence="11" key="2">
    <citation type="submission" date="2020-11" db="EMBL/GenBank/DDBJ databases">
        <authorList>
            <person name="McCartney M.A."/>
            <person name="Auch B."/>
            <person name="Kono T."/>
            <person name="Mallez S."/>
            <person name="Becker A."/>
            <person name="Gohl D.M."/>
            <person name="Silverstein K.A.T."/>
            <person name="Koren S."/>
            <person name="Bechman K.B."/>
            <person name="Herman A."/>
            <person name="Abrahante J.E."/>
            <person name="Garbe J."/>
        </authorList>
    </citation>
    <scope>NUCLEOTIDE SEQUENCE</scope>
    <source>
        <strain evidence="11">Duluth1</strain>
        <tissue evidence="11">Whole animal</tissue>
    </source>
</reference>
<dbReference type="PANTHER" id="PTHR46349">
    <property type="entry name" value="CINGULIN-LIKE PROTEIN 1-RELATED"/>
    <property type="match status" value="1"/>
</dbReference>
<dbReference type="Proteomes" id="UP000828390">
    <property type="component" value="Unassembled WGS sequence"/>
</dbReference>
<dbReference type="GO" id="GO:0016459">
    <property type="term" value="C:myosin complex"/>
    <property type="evidence" value="ECO:0007669"/>
    <property type="project" value="UniProtKB-KW"/>
</dbReference>
<dbReference type="SUPFAM" id="SSF90257">
    <property type="entry name" value="Myosin rod fragments"/>
    <property type="match status" value="4"/>
</dbReference>
<keyword evidence="6" id="KW-0518">Myosin</keyword>
<comment type="subcellular location">
    <subcellularLocation>
        <location evidence="1">Cytoplasm</location>
        <location evidence="1">Myofibril</location>
    </subcellularLocation>
</comment>
<proteinExistence type="predicted"/>
<name>A0A9D4QQI0_DREPO</name>
<keyword evidence="3" id="KW-0787">Thick filament</keyword>
<dbReference type="InterPro" id="IPR002928">
    <property type="entry name" value="Myosin_tail"/>
</dbReference>
<dbReference type="Gene3D" id="1.20.5.490">
    <property type="entry name" value="Single helix bin"/>
    <property type="match status" value="1"/>
</dbReference>
<evidence type="ECO:0000313" key="12">
    <source>
        <dbReference type="Proteomes" id="UP000828390"/>
    </source>
</evidence>
<evidence type="ECO:0000256" key="5">
    <source>
        <dbReference type="ARBA" id="ARBA00023054"/>
    </source>
</evidence>
<dbReference type="OrthoDB" id="2018427at2759"/>
<keyword evidence="7" id="KW-0505">Motor protein</keyword>
<dbReference type="GO" id="GO:0032982">
    <property type="term" value="C:myosin filament"/>
    <property type="evidence" value="ECO:0007669"/>
    <property type="project" value="UniProtKB-KW"/>
</dbReference>
<keyword evidence="8" id="KW-0514">Muscle protein</keyword>
<evidence type="ECO:0000256" key="7">
    <source>
        <dbReference type="ARBA" id="ARBA00023175"/>
    </source>
</evidence>
<evidence type="ECO:0000256" key="8">
    <source>
        <dbReference type="ARBA" id="ARBA00023179"/>
    </source>
</evidence>
<dbReference type="Gene3D" id="1.20.5.340">
    <property type="match status" value="4"/>
</dbReference>
<feature type="domain" description="Myosin tail" evidence="10">
    <location>
        <begin position="32"/>
        <end position="844"/>
    </location>
</feature>
<comment type="caution">
    <text evidence="11">The sequence shown here is derived from an EMBL/GenBank/DDBJ whole genome shotgun (WGS) entry which is preliminary data.</text>
</comment>
<dbReference type="GO" id="GO:0005923">
    <property type="term" value="C:bicellular tight junction"/>
    <property type="evidence" value="ECO:0007669"/>
    <property type="project" value="TreeGrafter"/>
</dbReference>
<accession>A0A9D4QQI0</accession>
<reference evidence="11" key="1">
    <citation type="journal article" date="2019" name="bioRxiv">
        <title>The Genome of the Zebra Mussel, Dreissena polymorpha: A Resource for Invasive Species Research.</title>
        <authorList>
            <person name="McCartney M.A."/>
            <person name="Auch B."/>
            <person name="Kono T."/>
            <person name="Mallez S."/>
            <person name="Zhang Y."/>
            <person name="Obille A."/>
            <person name="Becker A."/>
            <person name="Abrahante J.E."/>
            <person name="Garbe J."/>
            <person name="Badalamenti J.P."/>
            <person name="Herman A."/>
            <person name="Mangelson H."/>
            <person name="Liachko I."/>
            <person name="Sullivan S."/>
            <person name="Sone E.D."/>
            <person name="Koren S."/>
            <person name="Silverstein K.A.T."/>
            <person name="Beckman K.B."/>
            <person name="Gohl D.M."/>
        </authorList>
    </citation>
    <scope>NUCLEOTIDE SEQUENCE</scope>
    <source>
        <strain evidence="11">Duluth1</strain>
        <tissue evidence="11">Whole animal</tissue>
    </source>
</reference>
<dbReference type="PANTHER" id="PTHR46349:SF7">
    <property type="entry name" value="MYOSIN TAIL DOMAIN-CONTAINING PROTEIN"/>
    <property type="match status" value="1"/>
</dbReference>
<dbReference type="Pfam" id="PF01576">
    <property type="entry name" value="Myosin_tail_1"/>
    <property type="match status" value="1"/>
</dbReference>
<evidence type="ECO:0000256" key="2">
    <source>
        <dbReference type="ARBA" id="ARBA00018623"/>
    </source>
</evidence>
<keyword evidence="5 9" id="KW-0175">Coiled coil</keyword>
<evidence type="ECO:0000256" key="1">
    <source>
        <dbReference type="ARBA" id="ARBA00004657"/>
    </source>
</evidence>
<dbReference type="AlphaFoldDB" id="A0A9D4QQI0"/>
<keyword evidence="12" id="KW-1185">Reference proteome</keyword>
<feature type="coiled-coil region" evidence="9">
    <location>
        <begin position="30"/>
        <end position="57"/>
    </location>
</feature>
<evidence type="ECO:0000259" key="10">
    <source>
        <dbReference type="Pfam" id="PF01576"/>
    </source>
</evidence>
<evidence type="ECO:0000256" key="9">
    <source>
        <dbReference type="SAM" id="Coils"/>
    </source>
</evidence>
<evidence type="ECO:0000313" key="11">
    <source>
        <dbReference type="EMBL" id="KAH3838862.1"/>
    </source>
</evidence>